<evidence type="ECO:0000313" key="3">
    <source>
        <dbReference type="Proteomes" id="UP000759103"/>
    </source>
</evidence>
<protein>
    <submittedName>
        <fullName evidence="2">DUF3325 family protein</fullName>
    </submittedName>
</protein>
<feature type="transmembrane region" description="Helical" evidence="1">
    <location>
        <begin position="64"/>
        <end position="88"/>
    </location>
</feature>
<accession>A0ABS7BKY2</accession>
<feature type="transmembrane region" description="Helical" evidence="1">
    <location>
        <begin position="35"/>
        <end position="52"/>
    </location>
</feature>
<sequence>MCEGFMLCALAFVLLAAASHRFHRDAGATSPAQRRWLRGLGAALIVVALMRAGTAIDGERWVRLLVCASLAAVAVVLTLSVRAAAVLYPLRRLLTRRAATPVGREVEALVGACG</sequence>
<dbReference type="Pfam" id="PF11804">
    <property type="entry name" value="DUF3325"/>
    <property type="match status" value="1"/>
</dbReference>
<reference evidence="2 3" key="1">
    <citation type="submission" date="2021-07" db="EMBL/GenBank/DDBJ databases">
        <title>Sphingomonas sp.</title>
        <authorList>
            <person name="Feng G."/>
            <person name="Li J."/>
            <person name="Pan M."/>
        </authorList>
    </citation>
    <scope>NUCLEOTIDE SEQUENCE [LARGE SCALE GENOMIC DNA]</scope>
    <source>
        <strain evidence="2 3">RRHST34</strain>
    </source>
</reference>
<organism evidence="2 3">
    <name type="scientific">Sphingomonas citri</name>
    <dbReference type="NCBI Taxonomy" id="2862499"/>
    <lineage>
        <taxon>Bacteria</taxon>
        <taxon>Pseudomonadati</taxon>
        <taxon>Pseudomonadota</taxon>
        <taxon>Alphaproteobacteria</taxon>
        <taxon>Sphingomonadales</taxon>
        <taxon>Sphingomonadaceae</taxon>
        <taxon>Sphingomonas</taxon>
    </lineage>
</organism>
<keyword evidence="1" id="KW-0812">Transmembrane</keyword>
<gene>
    <name evidence="2" type="ORF">KZ820_05210</name>
</gene>
<dbReference type="Proteomes" id="UP000759103">
    <property type="component" value="Unassembled WGS sequence"/>
</dbReference>
<keyword evidence="1" id="KW-0472">Membrane</keyword>
<comment type="caution">
    <text evidence="2">The sequence shown here is derived from an EMBL/GenBank/DDBJ whole genome shotgun (WGS) entry which is preliminary data.</text>
</comment>
<name>A0ABS7BKY2_9SPHN</name>
<dbReference type="InterPro" id="IPR021762">
    <property type="entry name" value="DUF3325"/>
</dbReference>
<dbReference type="EMBL" id="JAHXZN010000001">
    <property type="protein sequence ID" value="MBW6530127.1"/>
    <property type="molecule type" value="Genomic_DNA"/>
</dbReference>
<evidence type="ECO:0000256" key="1">
    <source>
        <dbReference type="SAM" id="Phobius"/>
    </source>
</evidence>
<proteinExistence type="predicted"/>
<evidence type="ECO:0000313" key="2">
    <source>
        <dbReference type="EMBL" id="MBW6530127.1"/>
    </source>
</evidence>
<keyword evidence="1" id="KW-1133">Transmembrane helix</keyword>
<keyword evidence="3" id="KW-1185">Reference proteome</keyword>